<dbReference type="EMBL" id="CP165626">
    <property type="protein sequence ID" value="XDU97938.1"/>
    <property type="molecule type" value="Genomic_DNA"/>
</dbReference>
<name>A0AB39W7T7_9FLAO</name>
<dbReference type="InterPro" id="IPR011032">
    <property type="entry name" value="GroES-like_sf"/>
</dbReference>
<dbReference type="AlphaFoldDB" id="A0AB39W7T7"/>
<dbReference type="SUPFAM" id="SSF50129">
    <property type="entry name" value="GroES-like"/>
    <property type="match status" value="1"/>
</dbReference>
<dbReference type="InterPro" id="IPR002328">
    <property type="entry name" value="ADH_Zn_CS"/>
</dbReference>
<evidence type="ECO:0000256" key="2">
    <source>
        <dbReference type="ARBA" id="ARBA00022723"/>
    </source>
</evidence>
<evidence type="ECO:0000259" key="6">
    <source>
        <dbReference type="SMART" id="SM00829"/>
    </source>
</evidence>
<feature type="domain" description="Enoyl reductase (ER)" evidence="6">
    <location>
        <begin position="16"/>
        <end position="345"/>
    </location>
</feature>
<evidence type="ECO:0000256" key="3">
    <source>
        <dbReference type="ARBA" id="ARBA00022833"/>
    </source>
</evidence>
<proteinExistence type="inferred from homology"/>
<evidence type="ECO:0000256" key="1">
    <source>
        <dbReference type="ARBA" id="ARBA00001947"/>
    </source>
</evidence>
<accession>A0AB39W7T7</accession>
<evidence type="ECO:0000313" key="7">
    <source>
        <dbReference type="EMBL" id="XDU97938.1"/>
    </source>
</evidence>
<evidence type="ECO:0000256" key="4">
    <source>
        <dbReference type="ARBA" id="ARBA00023002"/>
    </source>
</evidence>
<dbReference type="PROSITE" id="PS00065">
    <property type="entry name" value="D_2_HYDROXYACID_DH_1"/>
    <property type="match status" value="1"/>
</dbReference>
<comment type="cofactor">
    <cofactor evidence="1 5">
        <name>Zn(2+)</name>
        <dbReference type="ChEBI" id="CHEBI:29105"/>
    </cofactor>
</comment>
<dbReference type="EC" id="1.1.-.-" evidence="7"/>
<comment type="similarity">
    <text evidence="5">Belongs to the zinc-containing alcohol dehydrogenase family.</text>
</comment>
<dbReference type="CDD" id="cd05283">
    <property type="entry name" value="CAD1"/>
    <property type="match status" value="1"/>
</dbReference>
<protein>
    <submittedName>
        <fullName evidence="7">NAD(P)-dependent alcohol dehydrogenase</fullName>
        <ecNumber evidence="7">1.1.-.-</ecNumber>
    </submittedName>
</protein>
<dbReference type="InterPro" id="IPR047109">
    <property type="entry name" value="CAD-like"/>
</dbReference>
<dbReference type="Gene3D" id="3.90.180.10">
    <property type="entry name" value="Medium-chain alcohol dehydrogenases, catalytic domain"/>
    <property type="match status" value="1"/>
</dbReference>
<sequence length="352" mass="37876">MNTTQVKAYGAADKDADLKELNINRRAVSEKDIEIEILYCGVCHSDLHTARNDWGGTLYPAVPGHEIVGRITKVGSEVTKLKVGDLAGVGCLVGSCSTCDSCKNDLEQYCSNGWVGTYNGPDKHLGGHTFGGYSEKVVVDEHFVLKVPANLDLAAVAPLLCAGITTWSPLKHWKVGKGSKVAVVGLGGLGHMAVKLAKGLGAEVTLFSRTPDKIQDAKDLGAHNVVISTDEDQMNAVTGEFDLIIDTVPNIHDINPYVATLNYSGTIVLVGYLGPLDPFLNTVPMIMGRKSIAGSLIGGIAETQEMLDFCGEHNIVSEIEIIKMQDINKAYERMLKSDVKYRFVIDMASLKA</sequence>
<dbReference type="SUPFAM" id="SSF51735">
    <property type="entry name" value="NAD(P)-binding Rossmann-fold domains"/>
    <property type="match status" value="1"/>
</dbReference>
<dbReference type="RefSeq" id="WP_369765353.1">
    <property type="nucleotide sequence ID" value="NZ_CP165626.1"/>
</dbReference>
<reference evidence="7" key="1">
    <citation type="submission" date="2024-07" db="EMBL/GenBank/DDBJ databases">
        <authorList>
            <person name="Biller S.J."/>
        </authorList>
    </citation>
    <scope>NUCLEOTIDE SEQUENCE</scope>
    <source>
        <strain evidence="7">WC2416</strain>
    </source>
</reference>
<dbReference type="SMART" id="SM00829">
    <property type="entry name" value="PKS_ER"/>
    <property type="match status" value="1"/>
</dbReference>
<dbReference type="Gene3D" id="3.40.50.720">
    <property type="entry name" value="NAD(P)-binding Rossmann-like Domain"/>
    <property type="match status" value="1"/>
</dbReference>
<dbReference type="FunFam" id="3.40.50.720:FF:000022">
    <property type="entry name" value="Cinnamyl alcohol dehydrogenase"/>
    <property type="match status" value="1"/>
</dbReference>
<organism evidence="7">
    <name type="scientific">Flavobacterium sp. WC2416</name>
    <dbReference type="NCBI Taxonomy" id="3234141"/>
    <lineage>
        <taxon>Bacteria</taxon>
        <taxon>Pseudomonadati</taxon>
        <taxon>Bacteroidota</taxon>
        <taxon>Flavobacteriia</taxon>
        <taxon>Flavobacteriales</taxon>
        <taxon>Flavobacteriaceae</taxon>
        <taxon>Flavobacterium</taxon>
    </lineage>
</organism>
<dbReference type="Pfam" id="PF00107">
    <property type="entry name" value="ADH_zinc_N"/>
    <property type="match status" value="1"/>
</dbReference>
<dbReference type="InterPro" id="IPR013149">
    <property type="entry name" value="ADH-like_C"/>
</dbReference>
<keyword evidence="2 5" id="KW-0479">Metal-binding</keyword>
<dbReference type="InterPro" id="IPR036291">
    <property type="entry name" value="NAD(P)-bd_dom_sf"/>
</dbReference>
<dbReference type="InterPro" id="IPR020843">
    <property type="entry name" value="ER"/>
</dbReference>
<dbReference type="GO" id="GO:0008106">
    <property type="term" value="F:alcohol dehydrogenase (NADP+) activity"/>
    <property type="evidence" value="ECO:0007669"/>
    <property type="project" value="UniProtKB-ARBA"/>
</dbReference>
<evidence type="ECO:0000256" key="5">
    <source>
        <dbReference type="RuleBase" id="RU361277"/>
    </source>
</evidence>
<dbReference type="InterPro" id="IPR013154">
    <property type="entry name" value="ADH-like_N"/>
</dbReference>
<dbReference type="Pfam" id="PF08240">
    <property type="entry name" value="ADH_N"/>
    <property type="match status" value="1"/>
</dbReference>
<dbReference type="GO" id="GO:0008270">
    <property type="term" value="F:zinc ion binding"/>
    <property type="evidence" value="ECO:0007669"/>
    <property type="project" value="InterPro"/>
</dbReference>
<gene>
    <name evidence="7" type="ORF">AB3G39_12235</name>
</gene>
<dbReference type="PANTHER" id="PTHR42683">
    <property type="entry name" value="ALDEHYDE REDUCTASE"/>
    <property type="match status" value="1"/>
</dbReference>
<keyword evidence="3 5" id="KW-0862">Zinc</keyword>
<keyword evidence="4 7" id="KW-0560">Oxidoreductase</keyword>
<dbReference type="InterPro" id="IPR029752">
    <property type="entry name" value="D-isomer_DH_CS1"/>
</dbReference>
<dbReference type="PROSITE" id="PS00059">
    <property type="entry name" value="ADH_ZINC"/>
    <property type="match status" value="1"/>
</dbReference>